<gene>
    <name evidence="1" type="ORF">CJN711_LOCUS13375</name>
    <name evidence="2" type="ORF">KQP761_LOCUS35445</name>
    <name evidence="5" type="ORF">OVN521_LOCUS947</name>
    <name evidence="6" type="ORF">SMN809_LOCUS69658</name>
    <name evidence="4" type="ORF">WKI299_LOCUS22382</name>
    <name evidence="3" type="ORF">XDN619_LOCUS3360</name>
</gene>
<dbReference type="EMBL" id="CAJNRF010009595">
    <property type="protein sequence ID" value="CAF2111704.1"/>
    <property type="molecule type" value="Genomic_DNA"/>
</dbReference>
<dbReference type="Gene3D" id="2.40.50.140">
    <property type="entry name" value="Nucleic acid-binding proteins"/>
    <property type="match status" value="1"/>
</dbReference>
<evidence type="ECO:0000313" key="8">
    <source>
        <dbReference type="Proteomes" id="UP000663887"/>
    </source>
</evidence>
<evidence type="ECO:0000313" key="7">
    <source>
        <dbReference type="Proteomes" id="UP000663866"/>
    </source>
</evidence>
<dbReference type="OrthoDB" id="361029at2759"/>
<accession>A0A816MC30</accession>
<dbReference type="EMBL" id="CAJNOV010005868">
    <property type="protein sequence ID" value="CAF1228551.1"/>
    <property type="molecule type" value="Genomic_DNA"/>
</dbReference>
<name>A0A816MC30_9BILA</name>
<evidence type="ECO:0000313" key="2">
    <source>
        <dbReference type="EMBL" id="CAF1676251.1"/>
    </source>
</evidence>
<keyword evidence="7" id="KW-1185">Reference proteome</keyword>
<evidence type="ECO:0000313" key="4">
    <source>
        <dbReference type="EMBL" id="CAF2111704.1"/>
    </source>
</evidence>
<evidence type="ECO:0000313" key="1">
    <source>
        <dbReference type="EMBL" id="CAF1228551.1"/>
    </source>
</evidence>
<dbReference type="Proteomes" id="UP000663887">
    <property type="component" value="Unassembled WGS sequence"/>
</dbReference>
<proteinExistence type="predicted"/>
<dbReference type="Proteomes" id="UP000663834">
    <property type="component" value="Unassembled WGS sequence"/>
</dbReference>
<evidence type="ECO:0000313" key="5">
    <source>
        <dbReference type="EMBL" id="CAF3747761.1"/>
    </source>
</evidence>
<protein>
    <submittedName>
        <fullName evidence="3">Uncharacterized protein</fullName>
    </submittedName>
</protein>
<dbReference type="Proteomes" id="UP000676336">
    <property type="component" value="Unassembled WGS sequence"/>
</dbReference>
<dbReference type="Proteomes" id="UP000663855">
    <property type="component" value="Unassembled WGS sequence"/>
</dbReference>
<dbReference type="EMBL" id="CAJNRG010000467">
    <property type="protein sequence ID" value="CAF2002269.1"/>
    <property type="molecule type" value="Genomic_DNA"/>
</dbReference>
<evidence type="ECO:0000313" key="3">
    <source>
        <dbReference type="EMBL" id="CAF2002269.1"/>
    </source>
</evidence>
<sequence length="123" mass="14772">MILIYSRPIRSLKASSNPTSWCRYRQQTRAWKNVEQTEVGLFNSLKTAHRLRANGYWFYREGVTLSLRPAEIKGSWIDINLYEIKVQIDKRLQQGLRATKQRTDMTQEEYFRMNDFQDELCFK</sequence>
<dbReference type="EMBL" id="CAJOBG010000057">
    <property type="protein sequence ID" value="CAF3747761.1"/>
    <property type="molecule type" value="Genomic_DNA"/>
</dbReference>
<organism evidence="3 8">
    <name type="scientific">Rotaria magnacalcarata</name>
    <dbReference type="NCBI Taxonomy" id="392030"/>
    <lineage>
        <taxon>Eukaryota</taxon>
        <taxon>Metazoa</taxon>
        <taxon>Spiralia</taxon>
        <taxon>Gnathifera</taxon>
        <taxon>Rotifera</taxon>
        <taxon>Eurotatoria</taxon>
        <taxon>Bdelloidea</taxon>
        <taxon>Philodinida</taxon>
        <taxon>Philodinidae</taxon>
        <taxon>Rotaria</taxon>
    </lineage>
</organism>
<evidence type="ECO:0000313" key="6">
    <source>
        <dbReference type="EMBL" id="CAF5183421.1"/>
    </source>
</evidence>
<dbReference type="InterPro" id="IPR012340">
    <property type="entry name" value="NA-bd_OB-fold"/>
</dbReference>
<dbReference type="Proteomes" id="UP000663866">
    <property type="component" value="Unassembled WGS sequence"/>
</dbReference>
<dbReference type="EMBL" id="CAJOBI010319951">
    <property type="protein sequence ID" value="CAF5183421.1"/>
    <property type="molecule type" value="Genomic_DNA"/>
</dbReference>
<dbReference type="Proteomes" id="UP000663856">
    <property type="component" value="Unassembled WGS sequence"/>
</dbReference>
<comment type="caution">
    <text evidence="3">The sequence shown here is derived from an EMBL/GenBank/DDBJ whole genome shotgun (WGS) entry which is preliminary data.</text>
</comment>
<dbReference type="AlphaFoldDB" id="A0A816MC30"/>
<dbReference type="EMBL" id="CAJNOW010019927">
    <property type="protein sequence ID" value="CAF1676251.1"/>
    <property type="molecule type" value="Genomic_DNA"/>
</dbReference>
<reference evidence="3" key="1">
    <citation type="submission" date="2021-02" db="EMBL/GenBank/DDBJ databases">
        <authorList>
            <person name="Nowell W R."/>
        </authorList>
    </citation>
    <scope>NUCLEOTIDE SEQUENCE</scope>
</reference>